<evidence type="ECO:0000256" key="4">
    <source>
        <dbReference type="ARBA" id="ARBA00022967"/>
    </source>
</evidence>
<gene>
    <name evidence="8" type="ORF">g.63404</name>
</gene>
<dbReference type="FunFam" id="2.70.150.10:FF:000002">
    <property type="entry name" value="Copper-transporting ATPase 1, putative"/>
    <property type="match status" value="1"/>
</dbReference>
<dbReference type="InterPro" id="IPR008250">
    <property type="entry name" value="ATPase_P-typ_transduc_dom_A_sf"/>
</dbReference>
<dbReference type="Pfam" id="PF00122">
    <property type="entry name" value="E1-E2_ATPase"/>
    <property type="match status" value="1"/>
</dbReference>
<dbReference type="PANTHER" id="PTHR43520:SF19">
    <property type="entry name" value="COPPER-TRANSPORTING ATPASE PAA2, CHLOROPLASTIC"/>
    <property type="match status" value="1"/>
</dbReference>
<feature type="non-terminal residue" evidence="8">
    <location>
        <position position="472"/>
    </location>
</feature>
<dbReference type="InterPro" id="IPR017969">
    <property type="entry name" value="Heavy-metal-associated_CS"/>
</dbReference>
<evidence type="ECO:0000259" key="7">
    <source>
        <dbReference type="PROSITE" id="PS50846"/>
    </source>
</evidence>
<protein>
    <recommendedName>
        <fullName evidence="7">HMA domain-containing protein</fullName>
    </recommendedName>
</protein>
<dbReference type="Pfam" id="PF00403">
    <property type="entry name" value="HMA"/>
    <property type="match status" value="1"/>
</dbReference>
<accession>A0A1D1ZPJ7</accession>
<evidence type="ECO:0000256" key="5">
    <source>
        <dbReference type="ARBA" id="ARBA00022989"/>
    </source>
</evidence>
<dbReference type="InterPro" id="IPR059000">
    <property type="entry name" value="ATPase_P-type_domA"/>
</dbReference>
<keyword evidence="6" id="KW-0472">Membrane</keyword>
<dbReference type="InterPro" id="IPR006121">
    <property type="entry name" value="HMA_dom"/>
</dbReference>
<dbReference type="CDD" id="cd00371">
    <property type="entry name" value="HMA"/>
    <property type="match status" value="1"/>
</dbReference>
<evidence type="ECO:0000256" key="1">
    <source>
        <dbReference type="ARBA" id="ARBA00004370"/>
    </source>
</evidence>
<dbReference type="InterPro" id="IPR036163">
    <property type="entry name" value="HMA_dom_sf"/>
</dbReference>
<dbReference type="GO" id="GO:0016020">
    <property type="term" value="C:membrane"/>
    <property type="evidence" value="ECO:0007669"/>
    <property type="project" value="UniProtKB-SubCell"/>
</dbReference>
<dbReference type="EMBL" id="GDKF01009895">
    <property type="protein sequence ID" value="JAT68727.1"/>
    <property type="molecule type" value="Transcribed_RNA"/>
</dbReference>
<evidence type="ECO:0000256" key="6">
    <source>
        <dbReference type="ARBA" id="ARBA00023136"/>
    </source>
</evidence>
<reference evidence="8" key="1">
    <citation type="submission" date="2015-08" db="EMBL/GenBank/DDBJ databases">
        <authorList>
            <person name="Babu N.S."/>
            <person name="Beckwith C.J."/>
            <person name="Beseler K.G."/>
            <person name="Brison A."/>
            <person name="Carone J.V."/>
            <person name="Caskin T.P."/>
            <person name="Diamond M."/>
            <person name="Durham M.E."/>
            <person name="Foxe J.M."/>
            <person name="Go M."/>
            <person name="Henderson B.A."/>
            <person name="Jones I.B."/>
            <person name="McGettigan J.A."/>
            <person name="Micheletti S.J."/>
            <person name="Nasrallah M.E."/>
            <person name="Ortiz D."/>
            <person name="Piller C.R."/>
            <person name="Privatt S.R."/>
            <person name="Schneider S.L."/>
            <person name="Sharp S."/>
            <person name="Smith T.C."/>
            <person name="Stanton J.D."/>
            <person name="Ullery H.E."/>
            <person name="Wilson R.J."/>
            <person name="Serrano M.G."/>
            <person name="Buck G."/>
            <person name="Lee V."/>
            <person name="Wang Y."/>
            <person name="Carvalho R."/>
            <person name="Voegtly L."/>
            <person name="Shi R."/>
            <person name="Duckworth R."/>
            <person name="Johnson A."/>
            <person name="Loviza R."/>
            <person name="Walstead R."/>
            <person name="Shah Z."/>
            <person name="Kiflezghi M."/>
            <person name="Wade K."/>
            <person name="Ball S.L."/>
            <person name="Bradley K.W."/>
            <person name="Asai D.J."/>
            <person name="Bowman C.A."/>
            <person name="Russell D.A."/>
            <person name="Pope W.H."/>
            <person name="Jacobs-Sera D."/>
            <person name="Hendrix R.W."/>
            <person name="Hatfull G.F."/>
        </authorList>
    </citation>
    <scope>NUCLEOTIDE SEQUENCE</scope>
</reference>
<sequence length="472" mass="49039">MQTLARSQARMLHCVRAWHLLPAGYAPCTSKATAFSPICHPAPLGHGRRPFVILSHLSSTWQRPSGRRPSLQSCRPCAAASTATVSVTSPISEPAPHTVVLDVSGMKCGGCVSAVKRTLLRQPGISSASVNLVLEGAVIEARDDEATVRAVRALASAGFPSIIRPREAHDLRGRGAEKEAAREEELLQSTWNAAISWGLASACLLHHAGHALHALGLTMHAHSGVWGWLGHPYVGAGIGAAALAGPGRTLIVNGARALSRGHPDMNSLIALGVATAFGTGLASAFVPGIPLDASLLEEPVMLLAFVLLGRTLEARARKKASVDLSALSSLIPEQSRLVIDDGEGSGASRQVPTDILRRGDVILVLPGERVPVDGEVVDGRASLDESLVTGESRLVPAAPGARVKGGVVCHEGVLRVRASASAALSTVSGIARMVEDAQAREAPVQRLADAVAGRFCFGIMAVSAATLAFWAG</sequence>
<keyword evidence="5" id="KW-1133">Transmembrane helix</keyword>
<dbReference type="GO" id="GO:0043682">
    <property type="term" value="F:P-type divalent copper transporter activity"/>
    <property type="evidence" value="ECO:0007669"/>
    <property type="project" value="TreeGrafter"/>
</dbReference>
<proteinExistence type="predicted"/>
<keyword evidence="4" id="KW-1278">Translocase</keyword>
<comment type="subcellular location">
    <subcellularLocation>
        <location evidence="1">Membrane</location>
    </subcellularLocation>
</comment>
<keyword evidence="2" id="KW-0812">Transmembrane</keyword>
<dbReference type="Gene3D" id="3.30.70.100">
    <property type="match status" value="1"/>
</dbReference>
<organism evidence="8">
    <name type="scientific">Auxenochlorella protothecoides</name>
    <name type="common">Green microalga</name>
    <name type="synonym">Chlorella protothecoides</name>
    <dbReference type="NCBI Taxonomy" id="3075"/>
    <lineage>
        <taxon>Eukaryota</taxon>
        <taxon>Viridiplantae</taxon>
        <taxon>Chlorophyta</taxon>
        <taxon>core chlorophytes</taxon>
        <taxon>Trebouxiophyceae</taxon>
        <taxon>Chlorellales</taxon>
        <taxon>Chlorellaceae</taxon>
        <taxon>Auxenochlorella</taxon>
    </lineage>
</organism>
<dbReference type="GO" id="GO:0055070">
    <property type="term" value="P:copper ion homeostasis"/>
    <property type="evidence" value="ECO:0007669"/>
    <property type="project" value="TreeGrafter"/>
</dbReference>
<dbReference type="SUPFAM" id="SSF55008">
    <property type="entry name" value="HMA, heavy metal-associated domain"/>
    <property type="match status" value="1"/>
</dbReference>
<dbReference type="AlphaFoldDB" id="A0A1D1ZPJ7"/>
<evidence type="ECO:0000256" key="2">
    <source>
        <dbReference type="ARBA" id="ARBA00022692"/>
    </source>
</evidence>
<keyword evidence="3" id="KW-0479">Metal-binding</keyword>
<evidence type="ECO:0000313" key="8">
    <source>
        <dbReference type="EMBL" id="JAT68727.1"/>
    </source>
</evidence>
<feature type="domain" description="HMA" evidence="7">
    <location>
        <begin position="97"/>
        <end position="162"/>
    </location>
</feature>
<dbReference type="GO" id="GO:0005507">
    <property type="term" value="F:copper ion binding"/>
    <property type="evidence" value="ECO:0007669"/>
    <property type="project" value="TreeGrafter"/>
</dbReference>
<name>A0A1D1ZPJ7_AUXPR</name>
<dbReference type="PANTHER" id="PTHR43520">
    <property type="entry name" value="ATP7, ISOFORM B"/>
    <property type="match status" value="1"/>
</dbReference>
<dbReference type="SUPFAM" id="SSF81653">
    <property type="entry name" value="Calcium ATPase, transduction domain A"/>
    <property type="match status" value="1"/>
</dbReference>
<dbReference type="PROSITE" id="PS01047">
    <property type="entry name" value="HMA_1"/>
    <property type="match status" value="1"/>
</dbReference>
<evidence type="ECO:0000256" key="3">
    <source>
        <dbReference type="ARBA" id="ARBA00022723"/>
    </source>
</evidence>
<dbReference type="PROSITE" id="PS50846">
    <property type="entry name" value="HMA_2"/>
    <property type="match status" value="1"/>
</dbReference>
<dbReference type="Gene3D" id="2.70.150.10">
    <property type="entry name" value="Calcium-transporting ATPase, cytoplasmic transduction domain A"/>
    <property type="match status" value="1"/>
</dbReference>